<dbReference type="EMBL" id="LNYI01000030">
    <property type="protein sequence ID" value="KTD21947.1"/>
    <property type="molecule type" value="Genomic_DNA"/>
</dbReference>
<dbReference type="Pfam" id="PF02852">
    <property type="entry name" value="Pyr_redox_dim"/>
    <property type="match status" value="1"/>
</dbReference>
<evidence type="ECO:0000256" key="11">
    <source>
        <dbReference type="RuleBase" id="RU003691"/>
    </source>
</evidence>
<feature type="binding site" evidence="9">
    <location>
        <position position="112"/>
    </location>
    <ligand>
        <name>FAD</name>
        <dbReference type="ChEBI" id="CHEBI:57692"/>
    </ligand>
</feature>
<dbReference type="InterPro" id="IPR036188">
    <property type="entry name" value="FAD/NAD-bd_sf"/>
</dbReference>
<gene>
    <name evidence="14" type="primary">gor</name>
    <name evidence="14" type="ORF">Llan_1521</name>
</gene>
<accession>A0A0W0VPA7</accession>
<dbReference type="PANTHER" id="PTHR42737">
    <property type="entry name" value="GLUTATHIONE REDUCTASE"/>
    <property type="match status" value="1"/>
</dbReference>
<evidence type="ECO:0000256" key="5">
    <source>
        <dbReference type="ARBA" id="ARBA00023002"/>
    </source>
</evidence>
<keyword evidence="9" id="KW-0547">Nucleotide-binding</keyword>
<feature type="binding site" evidence="9">
    <location>
        <begin position="172"/>
        <end position="179"/>
    </location>
    <ligand>
        <name>NAD(+)</name>
        <dbReference type="ChEBI" id="CHEBI:57540"/>
    </ligand>
</feature>
<dbReference type="EC" id="1.8.1.7" evidence="14"/>
<dbReference type="InterPro" id="IPR004099">
    <property type="entry name" value="Pyr_nucl-diS_OxRdtase_dimer"/>
</dbReference>
<sequence>MKFDLLVLGGGSGGIASAVRAARHGANVAVIEEKHLGGTCVNLGCVPKKVMFNASAVAEILAKSPDYGFRPVDIALDWPVLVGRRNTYIERLREIYAKRFDEYKMTYLHGTGIFVDAKTVDVGGTHYQADHIIIATGSEPLLPNDLLGIEYVIDSDGFFSLAARPNRIAIIGSGYIGVELAGVLHNLGAETHLLIRGARPLTRFDSMLGDTLLEIMQQQGIKAHLNHQAHSIILQQDNRKTIKCKDGSILSDFDTVIAAVGRSPRTFDLNLDAIGVAKSKRGLITVDKYQNTSIPGIYAIGDVTDAPALTPVAIAAGRRLSDRLFGGQADAHLNYENICSVIFSHPPIGSVGLSEEEAIAKFGENEIKVYRTRFNPMFDALSEEKTPTAMKLVTVGKDEKIIGLHVIGYGADEMLQGFGVAVKMGACKRDFDNTVAIHPTSAEEFVTMV</sequence>
<keyword evidence="4 9" id="KW-0274">FAD</keyword>
<evidence type="ECO:0000313" key="15">
    <source>
        <dbReference type="Proteomes" id="UP000054869"/>
    </source>
</evidence>
<feature type="binding site" evidence="9">
    <location>
        <position position="302"/>
    </location>
    <ligand>
        <name>FAD</name>
        <dbReference type="ChEBI" id="CHEBI:57692"/>
    </ligand>
</feature>
<feature type="active site" description="Proton acceptor" evidence="8">
    <location>
        <position position="438"/>
    </location>
</feature>
<dbReference type="GO" id="GO:0006749">
    <property type="term" value="P:glutathione metabolic process"/>
    <property type="evidence" value="ECO:0007669"/>
    <property type="project" value="InterPro"/>
</dbReference>
<dbReference type="GO" id="GO:0050660">
    <property type="term" value="F:flavin adenine dinucleotide binding"/>
    <property type="evidence" value="ECO:0007669"/>
    <property type="project" value="InterPro"/>
</dbReference>
<evidence type="ECO:0000259" key="12">
    <source>
        <dbReference type="Pfam" id="PF02852"/>
    </source>
</evidence>
<keyword evidence="7 11" id="KW-0676">Redox-active center</keyword>
<feature type="binding site" evidence="9">
    <location>
        <position position="261"/>
    </location>
    <ligand>
        <name>NAD(+)</name>
        <dbReference type="ChEBI" id="CHEBI:57540"/>
    </ligand>
</feature>
<dbReference type="SUPFAM" id="SSF51905">
    <property type="entry name" value="FAD/NAD(P)-binding domain"/>
    <property type="match status" value="1"/>
</dbReference>
<evidence type="ECO:0000256" key="1">
    <source>
        <dbReference type="ARBA" id="ARBA00007532"/>
    </source>
</evidence>
<feature type="domain" description="Pyridine nucleotide-disulphide oxidoreductase dimerisation" evidence="12">
    <location>
        <begin position="339"/>
        <end position="448"/>
    </location>
</feature>
<dbReference type="InterPro" id="IPR023753">
    <property type="entry name" value="FAD/NAD-binding_dom"/>
</dbReference>
<proteinExistence type="inferred from homology"/>
<dbReference type="Gene3D" id="3.50.50.60">
    <property type="entry name" value="FAD/NAD(P)-binding domain"/>
    <property type="match status" value="2"/>
</dbReference>
<dbReference type="PANTHER" id="PTHR42737:SF2">
    <property type="entry name" value="GLUTATHIONE REDUCTASE"/>
    <property type="match status" value="1"/>
</dbReference>
<dbReference type="eggNOG" id="COG1249">
    <property type="taxonomic scope" value="Bacteria"/>
</dbReference>
<dbReference type="FunFam" id="3.30.390.30:FF:000003">
    <property type="entry name" value="Glutathione reductase"/>
    <property type="match status" value="1"/>
</dbReference>
<evidence type="ECO:0000256" key="8">
    <source>
        <dbReference type="PIRSR" id="PIRSR000350-2"/>
    </source>
</evidence>
<name>A0A0W0VPA7_9GAMM</name>
<comment type="caution">
    <text evidence="14">The sequence shown here is derived from an EMBL/GenBank/DDBJ whole genome shotgun (WGS) entry which is preliminary data.</text>
</comment>
<keyword evidence="15" id="KW-1185">Reference proteome</keyword>
<dbReference type="InterPro" id="IPR012999">
    <property type="entry name" value="Pyr_OxRdtase_I_AS"/>
</dbReference>
<protein>
    <submittedName>
        <fullName evidence="14">Glutathione reductase</fullName>
        <ecNumber evidence="14">1.8.1.7</ecNumber>
    </submittedName>
</protein>
<dbReference type="PROSITE" id="PS00076">
    <property type="entry name" value="PYRIDINE_REDOX_1"/>
    <property type="match status" value="1"/>
</dbReference>
<dbReference type="Pfam" id="PF07992">
    <property type="entry name" value="Pyr_redox_2"/>
    <property type="match status" value="1"/>
</dbReference>
<dbReference type="PIRSF" id="PIRSF000350">
    <property type="entry name" value="Mercury_reductase_MerA"/>
    <property type="match status" value="1"/>
</dbReference>
<dbReference type="GO" id="GO:0004362">
    <property type="term" value="F:glutathione-disulfide reductase (NADPH) activity"/>
    <property type="evidence" value="ECO:0007669"/>
    <property type="project" value="UniProtKB-EC"/>
</dbReference>
<dbReference type="GO" id="GO:0050661">
    <property type="term" value="F:NADP binding"/>
    <property type="evidence" value="ECO:0007669"/>
    <property type="project" value="InterPro"/>
</dbReference>
<organism evidence="14 15">
    <name type="scientific">Legionella lansingensis</name>
    <dbReference type="NCBI Taxonomy" id="45067"/>
    <lineage>
        <taxon>Bacteria</taxon>
        <taxon>Pseudomonadati</taxon>
        <taxon>Pseudomonadota</taxon>
        <taxon>Gammaproteobacteria</taxon>
        <taxon>Legionellales</taxon>
        <taxon>Legionellaceae</taxon>
        <taxon>Legionella</taxon>
    </lineage>
</organism>
<evidence type="ECO:0000256" key="4">
    <source>
        <dbReference type="ARBA" id="ARBA00022827"/>
    </source>
</evidence>
<evidence type="ECO:0000256" key="3">
    <source>
        <dbReference type="ARBA" id="ARBA00022630"/>
    </source>
</evidence>
<evidence type="ECO:0000313" key="14">
    <source>
        <dbReference type="EMBL" id="KTD21947.1"/>
    </source>
</evidence>
<reference evidence="14 15" key="1">
    <citation type="submission" date="2015-11" db="EMBL/GenBank/DDBJ databases">
        <title>Genomic analysis of 38 Legionella species identifies large and diverse effector repertoires.</title>
        <authorList>
            <person name="Burstein D."/>
            <person name="Amaro F."/>
            <person name="Zusman T."/>
            <person name="Lifshitz Z."/>
            <person name="Cohen O."/>
            <person name="Gilbert J.A."/>
            <person name="Pupko T."/>
            <person name="Shuman H.A."/>
            <person name="Segal G."/>
        </authorList>
    </citation>
    <scope>NUCLEOTIDE SEQUENCE [LARGE SCALE GENOMIC DNA]</scope>
    <source>
        <strain evidence="14 15">ATCC 49751</strain>
    </source>
</reference>
<comment type="cofactor">
    <cofactor evidence="9">
        <name>FAD</name>
        <dbReference type="ChEBI" id="CHEBI:57692"/>
    </cofactor>
    <text evidence="9">Binds 1 FAD per subunit.</text>
</comment>
<comment type="subunit">
    <text evidence="2">Homodimer.</text>
</comment>
<dbReference type="SUPFAM" id="SSF55424">
    <property type="entry name" value="FAD/NAD-linked reductases, dimerisation (C-terminal) domain"/>
    <property type="match status" value="1"/>
</dbReference>
<dbReference type="PRINTS" id="PR00368">
    <property type="entry name" value="FADPNR"/>
</dbReference>
<dbReference type="NCBIfam" id="NF004776">
    <property type="entry name" value="PRK06116.1"/>
    <property type="match status" value="1"/>
</dbReference>
<dbReference type="FunFam" id="3.50.50.60:FF:000235">
    <property type="entry name" value="Glutathione reductase"/>
    <property type="match status" value="1"/>
</dbReference>
<keyword evidence="3 11" id="KW-0285">Flavoprotein</keyword>
<evidence type="ECO:0000256" key="10">
    <source>
        <dbReference type="PIRSR" id="PIRSR000350-4"/>
    </source>
</evidence>
<comment type="similarity">
    <text evidence="1 11">Belongs to the class-I pyridine nucleotide-disulfide oxidoreductase family.</text>
</comment>
<dbReference type="InterPro" id="IPR006322">
    <property type="entry name" value="Glutathione_Rdtase_euk/bac"/>
</dbReference>
<evidence type="ECO:0000256" key="6">
    <source>
        <dbReference type="ARBA" id="ARBA00023157"/>
    </source>
</evidence>
<evidence type="ECO:0000256" key="2">
    <source>
        <dbReference type="ARBA" id="ARBA00011738"/>
    </source>
</evidence>
<keyword evidence="6" id="KW-1015">Disulfide bond</keyword>
<dbReference type="AlphaFoldDB" id="A0A0W0VPA7"/>
<evidence type="ECO:0000259" key="13">
    <source>
        <dbReference type="Pfam" id="PF07992"/>
    </source>
</evidence>
<dbReference type="InterPro" id="IPR001100">
    <property type="entry name" value="Pyr_nuc-diS_OxRdtase"/>
</dbReference>
<dbReference type="GO" id="GO:0045454">
    <property type="term" value="P:cell redox homeostasis"/>
    <property type="evidence" value="ECO:0007669"/>
    <property type="project" value="InterPro"/>
</dbReference>
<dbReference type="Proteomes" id="UP000054869">
    <property type="component" value="Unassembled WGS sequence"/>
</dbReference>
<dbReference type="STRING" id="45067.Llan_1521"/>
<feature type="domain" description="FAD/NAD(P)-binding" evidence="13">
    <location>
        <begin position="3"/>
        <end position="317"/>
    </location>
</feature>
<dbReference type="GO" id="GO:0005829">
    <property type="term" value="C:cytosol"/>
    <property type="evidence" value="ECO:0007669"/>
    <property type="project" value="TreeGrafter"/>
</dbReference>
<evidence type="ECO:0000256" key="9">
    <source>
        <dbReference type="PIRSR" id="PIRSR000350-3"/>
    </source>
</evidence>
<dbReference type="NCBIfam" id="TIGR01421">
    <property type="entry name" value="gluta_reduc_1"/>
    <property type="match status" value="1"/>
</dbReference>
<dbReference type="InterPro" id="IPR046952">
    <property type="entry name" value="GSHR/TRXR-like"/>
</dbReference>
<keyword evidence="5 11" id="KW-0560">Oxidoreductase</keyword>
<evidence type="ECO:0000256" key="7">
    <source>
        <dbReference type="ARBA" id="ARBA00023284"/>
    </source>
</evidence>
<dbReference type="PATRIC" id="fig|45067.4.peg.1594"/>
<feature type="binding site" evidence="9">
    <location>
        <position position="49"/>
    </location>
    <ligand>
        <name>FAD</name>
        <dbReference type="ChEBI" id="CHEBI:57692"/>
    </ligand>
</feature>
<dbReference type="InterPro" id="IPR016156">
    <property type="entry name" value="FAD/NAD-linked_Rdtase_dimer_sf"/>
</dbReference>
<dbReference type="PRINTS" id="PR00411">
    <property type="entry name" value="PNDRDTASEI"/>
</dbReference>
<feature type="disulfide bond" description="Redox-active" evidence="10">
    <location>
        <begin position="40"/>
        <end position="45"/>
    </location>
</feature>
<dbReference type="GO" id="GO:0034599">
    <property type="term" value="P:cellular response to oxidative stress"/>
    <property type="evidence" value="ECO:0007669"/>
    <property type="project" value="TreeGrafter"/>
</dbReference>
<dbReference type="Gene3D" id="3.30.390.30">
    <property type="match status" value="1"/>
</dbReference>
<keyword evidence="9" id="KW-0520">NAD</keyword>
<feature type="binding site" evidence="9">
    <location>
        <begin position="136"/>
        <end position="138"/>
    </location>
    <ligand>
        <name>FAD</name>
        <dbReference type="ChEBI" id="CHEBI:57692"/>
    </ligand>
</feature>